<comment type="caution">
    <text evidence="1">The sequence shown here is derived from an EMBL/GenBank/DDBJ whole genome shotgun (WGS) entry which is preliminary data.</text>
</comment>
<proteinExistence type="predicted"/>
<dbReference type="AlphaFoldDB" id="A0A6M0K1W6"/>
<protein>
    <submittedName>
        <fullName evidence="1">Uncharacterized protein</fullName>
    </submittedName>
</protein>
<sequence length="45" mass="5117">MGVHLPAWIGRWILETLTAERCGDDGTWEQVGIHNDDFDLYRAAS</sequence>
<evidence type="ECO:0000313" key="2">
    <source>
        <dbReference type="Proteomes" id="UP000483379"/>
    </source>
</evidence>
<gene>
    <name evidence="1" type="ORF">G3446_17930</name>
</gene>
<name>A0A6M0K1W6_9GAMM</name>
<reference evidence="1 2" key="1">
    <citation type="submission" date="2020-02" db="EMBL/GenBank/DDBJ databases">
        <title>Genome sequences of Thiorhodococcus mannitoliphagus and Thiorhodococcus minor, purple sulfur photosynthetic bacteria in the gammaproteobacterial family, Chromatiaceae.</title>
        <authorList>
            <person name="Aviles F.A."/>
            <person name="Meyer T.E."/>
            <person name="Kyndt J.A."/>
        </authorList>
    </citation>
    <scope>NUCLEOTIDE SEQUENCE [LARGE SCALE GENOMIC DNA]</scope>
    <source>
        <strain evidence="1 2">DSM 11518</strain>
    </source>
</reference>
<dbReference type="EMBL" id="JAAIJQ010000060">
    <property type="protein sequence ID" value="NEV63746.1"/>
    <property type="molecule type" value="Genomic_DNA"/>
</dbReference>
<dbReference type="Proteomes" id="UP000483379">
    <property type="component" value="Unassembled WGS sequence"/>
</dbReference>
<evidence type="ECO:0000313" key="1">
    <source>
        <dbReference type="EMBL" id="NEV63746.1"/>
    </source>
</evidence>
<keyword evidence="2" id="KW-1185">Reference proteome</keyword>
<organism evidence="1 2">
    <name type="scientific">Thiorhodococcus minor</name>
    <dbReference type="NCBI Taxonomy" id="57489"/>
    <lineage>
        <taxon>Bacteria</taxon>
        <taxon>Pseudomonadati</taxon>
        <taxon>Pseudomonadota</taxon>
        <taxon>Gammaproteobacteria</taxon>
        <taxon>Chromatiales</taxon>
        <taxon>Chromatiaceae</taxon>
        <taxon>Thiorhodococcus</taxon>
    </lineage>
</organism>
<accession>A0A6M0K1W6</accession>
<dbReference type="RefSeq" id="WP_164454208.1">
    <property type="nucleotide sequence ID" value="NZ_JAAIJQ010000060.1"/>
</dbReference>